<evidence type="ECO:0000313" key="2">
    <source>
        <dbReference type="Proteomes" id="UP000257109"/>
    </source>
</evidence>
<comment type="caution">
    <text evidence="1">The sequence shown here is derived from an EMBL/GenBank/DDBJ whole genome shotgun (WGS) entry which is preliminary data.</text>
</comment>
<gene>
    <name evidence="1" type="ORF">CR513_48749</name>
</gene>
<name>A0A371F0L9_MUCPR</name>
<dbReference type="OrthoDB" id="1413774at2759"/>
<proteinExistence type="predicted"/>
<organism evidence="1 2">
    <name type="scientific">Mucuna pruriens</name>
    <name type="common">Velvet bean</name>
    <name type="synonym">Dolichos pruriens</name>
    <dbReference type="NCBI Taxonomy" id="157652"/>
    <lineage>
        <taxon>Eukaryota</taxon>
        <taxon>Viridiplantae</taxon>
        <taxon>Streptophyta</taxon>
        <taxon>Embryophyta</taxon>
        <taxon>Tracheophyta</taxon>
        <taxon>Spermatophyta</taxon>
        <taxon>Magnoliopsida</taxon>
        <taxon>eudicotyledons</taxon>
        <taxon>Gunneridae</taxon>
        <taxon>Pentapetalae</taxon>
        <taxon>rosids</taxon>
        <taxon>fabids</taxon>
        <taxon>Fabales</taxon>
        <taxon>Fabaceae</taxon>
        <taxon>Papilionoideae</taxon>
        <taxon>50 kb inversion clade</taxon>
        <taxon>NPAAA clade</taxon>
        <taxon>indigoferoid/millettioid clade</taxon>
        <taxon>Phaseoleae</taxon>
        <taxon>Mucuna</taxon>
    </lineage>
</organism>
<dbReference type="Proteomes" id="UP000257109">
    <property type="component" value="Unassembled WGS sequence"/>
</dbReference>
<sequence length="76" mass="8448">MDPSGAAGADLETVGQYTFDVILGNNVTNTITLINQLMTKDSSMLPKYIEVLEQVEQIIRSSLELALNFCELRRTI</sequence>
<dbReference type="AlphaFoldDB" id="A0A371F0L9"/>
<feature type="non-terminal residue" evidence="1">
    <location>
        <position position="1"/>
    </location>
</feature>
<keyword evidence="2" id="KW-1185">Reference proteome</keyword>
<protein>
    <submittedName>
        <fullName evidence="1">Uncharacterized protein</fullName>
    </submittedName>
</protein>
<dbReference type="EMBL" id="QJKJ01011176">
    <property type="protein sequence ID" value="RDX71845.1"/>
    <property type="molecule type" value="Genomic_DNA"/>
</dbReference>
<accession>A0A371F0L9</accession>
<reference evidence="1" key="1">
    <citation type="submission" date="2018-05" db="EMBL/GenBank/DDBJ databases">
        <title>Draft genome of Mucuna pruriens seed.</title>
        <authorList>
            <person name="Nnadi N.E."/>
            <person name="Vos R."/>
            <person name="Hasami M.H."/>
            <person name="Devisetty U.K."/>
            <person name="Aguiy J.C."/>
        </authorList>
    </citation>
    <scope>NUCLEOTIDE SEQUENCE [LARGE SCALE GENOMIC DNA]</scope>
    <source>
        <strain evidence="1">JCA_2017</strain>
    </source>
</reference>
<evidence type="ECO:0000313" key="1">
    <source>
        <dbReference type="EMBL" id="RDX71845.1"/>
    </source>
</evidence>